<gene>
    <name evidence="2" type="ORF">RDB_LOCUS22306</name>
</gene>
<evidence type="ECO:0000256" key="1">
    <source>
        <dbReference type="SAM" id="MobiDB-lite"/>
    </source>
</evidence>
<feature type="compositionally biased region" description="Low complexity" evidence="1">
    <location>
        <begin position="65"/>
        <end position="90"/>
    </location>
</feature>
<dbReference type="Proteomes" id="UP000663850">
    <property type="component" value="Unassembled WGS sequence"/>
</dbReference>
<organism evidence="2 3">
    <name type="scientific">Rhizoctonia solani</name>
    <dbReference type="NCBI Taxonomy" id="456999"/>
    <lineage>
        <taxon>Eukaryota</taxon>
        <taxon>Fungi</taxon>
        <taxon>Dikarya</taxon>
        <taxon>Basidiomycota</taxon>
        <taxon>Agaricomycotina</taxon>
        <taxon>Agaricomycetes</taxon>
        <taxon>Cantharellales</taxon>
        <taxon>Ceratobasidiaceae</taxon>
        <taxon>Rhizoctonia</taxon>
    </lineage>
</organism>
<accession>A0A8H2XV97</accession>
<dbReference type="AlphaFoldDB" id="A0A8H2XV97"/>
<sequence length="106" mass="11537">MLTIRLGFKQVIRPGDLNFCFYISSEGSKGFKGSSDSRRDSTVRIVCSRTYTQIQLCTHYTLHQSTSDSSSAVSSSSSVYSSSSDDSALSACDARTNEFPAILDLT</sequence>
<evidence type="ECO:0000313" key="2">
    <source>
        <dbReference type="EMBL" id="CAE6434455.1"/>
    </source>
</evidence>
<comment type="caution">
    <text evidence="2">The sequence shown here is derived from an EMBL/GenBank/DDBJ whole genome shotgun (WGS) entry which is preliminary data.</text>
</comment>
<feature type="region of interest" description="Disordered" evidence="1">
    <location>
        <begin position="63"/>
        <end position="90"/>
    </location>
</feature>
<name>A0A8H2XV97_9AGAM</name>
<proteinExistence type="predicted"/>
<reference evidence="2" key="1">
    <citation type="submission" date="2021-01" db="EMBL/GenBank/DDBJ databases">
        <authorList>
            <person name="Kaushik A."/>
        </authorList>
    </citation>
    <scope>NUCLEOTIDE SEQUENCE</scope>
    <source>
        <strain evidence="2">Type strain: AG8-Rh-89/</strain>
    </source>
</reference>
<evidence type="ECO:0000313" key="3">
    <source>
        <dbReference type="Proteomes" id="UP000663850"/>
    </source>
</evidence>
<protein>
    <submittedName>
        <fullName evidence="2">Uncharacterized protein</fullName>
    </submittedName>
</protein>
<dbReference type="EMBL" id="CAJMWZ010001298">
    <property type="protein sequence ID" value="CAE6434455.1"/>
    <property type="molecule type" value="Genomic_DNA"/>
</dbReference>